<dbReference type="InterPro" id="IPR010753">
    <property type="entry name" value="DUF1330"/>
</dbReference>
<evidence type="ECO:0000313" key="3">
    <source>
        <dbReference type="Proteomes" id="UP000519023"/>
    </source>
</evidence>
<dbReference type="InterPro" id="IPR011008">
    <property type="entry name" value="Dimeric_a/b-barrel"/>
</dbReference>
<organism evidence="2 3">
    <name type="scientific">Sphingobium psychrophilum</name>
    <dbReference type="NCBI Taxonomy" id="2728834"/>
    <lineage>
        <taxon>Bacteria</taxon>
        <taxon>Pseudomonadati</taxon>
        <taxon>Pseudomonadota</taxon>
        <taxon>Alphaproteobacteria</taxon>
        <taxon>Sphingomonadales</taxon>
        <taxon>Sphingomonadaceae</taxon>
        <taxon>Sphingobium</taxon>
    </lineage>
</organism>
<dbReference type="Pfam" id="PF07045">
    <property type="entry name" value="DUF1330"/>
    <property type="match status" value="1"/>
</dbReference>
<dbReference type="Gene3D" id="3.30.70.100">
    <property type="match status" value="1"/>
</dbReference>
<comment type="caution">
    <text evidence="2">The sequence shown here is derived from an EMBL/GenBank/DDBJ whole genome shotgun (WGS) entry which is preliminary data.</text>
</comment>
<name>A0A7X9ZW96_9SPHN</name>
<proteinExistence type="predicted"/>
<feature type="domain" description="DUF1330" evidence="1">
    <location>
        <begin position="3"/>
        <end position="90"/>
    </location>
</feature>
<accession>A0A7X9ZW96</accession>
<dbReference type="SUPFAM" id="SSF54909">
    <property type="entry name" value="Dimeric alpha+beta barrel"/>
    <property type="match status" value="1"/>
</dbReference>
<gene>
    <name evidence="2" type="ORF">HHL08_24165</name>
</gene>
<dbReference type="RefSeq" id="WP_169575450.1">
    <property type="nucleotide sequence ID" value="NZ_JABBFV010000039.1"/>
</dbReference>
<protein>
    <submittedName>
        <fullName evidence="2">DUF1330 domain-containing protein</fullName>
    </submittedName>
</protein>
<evidence type="ECO:0000259" key="1">
    <source>
        <dbReference type="Pfam" id="PF07045"/>
    </source>
</evidence>
<dbReference type="Proteomes" id="UP000519023">
    <property type="component" value="Unassembled WGS sequence"/>
</dbReference>
<reference evidence="2 3" key="1">
    <citation type="submission" date="2020-04" db="EMBL/GenBank/DDBJ databases">
        <title>Sphingobium sp. AR-3-1 isolated from Arctic soil.</title>
        <authorList>
            <person name="Dahal R.H."/>
            <person name="Chaudhary D.K."/>
        </authorList>
    </citation>
    <scope>NUCLEOTIDE SEQUENCE [LARGE SCALE GENOMIC DNA]</scope>
    <source>
        <strain evidence="2 3">AR-3-1</strain>
    </source>
</reference>
<evidence type="ECO:0000313" key="2">
    <source>
        <dbReference type="EMBL" id="NML13179.1"/>
    </source>
</evidence>
<keyword evidence="3" id="KW-1185">Reference proteome</keyword>
<dbReference type="AlphaFoldDB" id="A0A7X9ZW96"/>
<dbReference type="EMBL" id="JABBFV010000039">
    <property type="protein sequence ID" value="NML13179.1"/>
    <property type="molecule type" value="Genomic_DNA"/>
</dbReference>
<sequence>MASYILSVMQKHDLEKYAEYSAQGFVSLDGMAFEVTVSEGIEPLEGTPPGSSVVIMKFPDNDTAMRWYRSDAYQKAIPMRHAAADTAFVVHFTDDK</sequence>